<dbReference type="RefSeq" id="WP_328986574.1">
    <property type="nucleotide sequence ID" value="NZ_CP121472.1"/>
</dbReference>
<dbReference type="Pfam" id="PF04205">
    <property type="entry name" value="FMN_bind"/>
    <property type="match status" value="1"/>
</dbReference>
<dbReference type="NCBIfam" id="TIGR01947">
    <property type="entry name" value="rnfG"/>
    <property type="match status" value="1"/>
</dbReference>
<evidence type="ECO:0000256" key="7">
    <source>
        <dbReference type="SAM" id="Phobius"/>
    </source>
</evidence>
<keyword evidence="6" id="KW-1278">Translocase</keyword>
<comment type="similarity">
    <text evidence="6">Belongs to the RnfG family.</text>
</comment>
<accession>A0ABZ0S4S3</accession>
<feature type="transmembrane region" description="Helical" evidence="7">
    <location>
        <begin position="15"/>
        <end position="37"/>
    </location>
</feature>
<keyword evidence="6" id="KW-1003">Cell membrane</keyword>
<dbReference type="PIRSF" id="PIRSF006091">
    <property type="entry name" value="E_trnsport_RnfG"/>
    <property type="match status" value="1"/>
</dbReference>
<evidence type="ECO:0000313" key="10">
    <source>
        <dbReference type="Proteomes" id="UP001432180"/>
    </source>
</evidence>
<keyword evidence="10" id="KW-1185">Reference proteome</keyword>
<keyword evidence="5 6" id="KW-0249">Electron transport</keyword>
<keyword evidence="6 7" id="KW-0472">Membrane</keyword>
<comment type="subunit">
    <text evidence="6">The complex is composed of six subunits: RnfA, RnfB, RnfC, RnfD, RnfE and RnfG.</text>
</comment>
<reference evidence="9 10" key="1">
    <citation type="journal article" date="2023" name="Microorganisms">
        <title>Thiorhodovibrio frisius and Trv. litoralis spp. nov., Two Novel Members from a Clade of Fastidious Purple Sulfur Bacteria That Exhibit Unique Red-Shifted Light-Harvesting Capabilities.</title>
        <authorList>
            <person name="Methner A."/>
            <person name="Kuzyk S.B."/>
            <person name="Petersen J."/>
            <person name="Bauer S."/>
            <person name="Brinkmann H."/>
            <person name="Sichau K."/>
            <person name="Wanner G."/>
            <person name="Wolf J."/>
            <person name="Neumann-Schaal M."/>
            <person name="Henke P."/>
            <person name="Tank M."/>
            <person name="Sproer C."/>
            <person name="Bunk B."/>
            <person name="Overmann J."/>
        </authorList>
    </citation>
    <scope>NUCLEOTIDE SEQUENCE [LARGE SCALE GENOMIC DNA]</scope>
    <source>
        <strain evidence="9 10">DSM 6702</strain>
    </source>
</reference>
<dbReference type="SMART" id="SM00900">
    <property type="entry name" value="FMN_bind"/>
    <property type="match status" value="1"/>
</dbReference>
<proteinExistence type="inferred from homology"/>
<evidence type="ECO:0000259" key="8">
    <source>
        <dbReference type="SMART" id="SM00900"/>
    </source>
</evidence>
<dbReference type="Proteomes" id="UP001432180">
    <property type="component" value="Chromosome"/>
</dbReference>
<keyword evidence="6 7" id="KW-1133">Transmembrane helix</keyword>
<evidence type="ECO:0000313" key="9">
    <source>
        <dbReference type="EMBL" id="WPL16028.1"/>
    </source>
</evidence>
<evidence type="ECO:0000256" key="1">
    <source>
        <dbReference type="ARBA" id="ARBA00022448"/>
    </source>
</evidence>
<evidence type="ECO:0000256" key="3">
    <source>
        <dbReference type="ARBA" id="ARBA00022630"/>
    </source>
</evidence>
<feature type="domain" description="FMN-binding" evidence="8">
    <location>
        <begin position="104"/>
        <end position="196"/>
    </location>
</feature>
<comment type="subcellular location">
    <subcellularLocation>
        <location evidence="6">Cell inner membrane</location>
        <topology evidence="6">Single-pass membrane protein</topology>
    </subcellularLocation>
</comment>
<dbReference type="HAMAP" id="MF_00479">
    <property type="entry name" value="RsxG_RnfG"/>
    <property type="match status" value="1"/>
</dbReference>
<keyword evidence="1 6" id="KW-0813">Transport</keyword>
<sequence>MTAILNPSYRQRIGYQAGLLGGFAMVAAALLTMGDIATREAIAERRAEDLLASLEQVIPPATHDNDLLATTLELNGPDDAPLTVYRALQGLEVQAVAFRVAEPGYAGPIALMLGLDAKGRILGARVLAHTETPGLGDKIEVARDDWILGFDGLSLDDPPPQRWAVKKDGGDFDQFSGATITPRAVVKAIRGGLEWFAANRDALTSSAVIQQEHSHGNSD</sequence>
<name>A0ABZ0S4S3_9GAMM</name>
<dbReference type="InterPro" id="IPR007329">
    <property type="entry name" value="FMN-bd"/>
</dbReference>
<comment type="function">
    <text evidence="6">Part of a membrane-bound complex that couples electron transfer with translocation of ions across the membrane.</text>
</comment>
<keyword evidence="3 6" id="KW-0285">Flavoprotein</keyword>
<dbReference type="PANTHER" id="PTHR36118:SF1">
    <property type="entry name" value="ION-TRANSLOCATING OXIDOREDUCTASE COMPLEX SUBUNIT G"/>
    <property type="match status" value="1"/>
</dbReference>
<gene>
    <name evidence="9" type="primary">rnfG_1</name>
    <name evidence="6" type="synonym">rnfG</name>
    <name evidence="9" type="ORF">Thiowin_00959</name>
</gene>
<dbReference type="EC" id="7.-.-.-" evidence="6"/>
<evidence type="ECO:0000256" key="2">
    <source>
        <dbReference type="ARBA" id="ARBA00022553"/>
    </source>
</evidence>
<feature type="modified residue" description="FMN phosphoryl threonine" evidence="6">
    <location>
        <position position="179"/>
    </location>
</feature>
<keyword evidence="2 6" id="KW-0597">Phosphoprotein</keyword>
<comment type="cofactor">
    <cofactor evidence="6">
        <name>FMN</name>
        <dbReference type="ChEBI" id="CHEBI:58210"/>
    </cofactor>
</comment>
<dbReference type="NCBIfam" id="NF002519">
    <property type="entry name" value="PRK01908.1"/>
    <property type="match status" value="1"/>
</dbReference>
<dbReference type="PANTHER" id="PTHR36118">
    <property type="entry name" value="ION-TRANSLOCATING OXIDOREDUCTASE COMPLEX SUBUNIT G"/>
    <property type="match status" value="1"/>
</dbReference>
<keyword evidence="6" id="KW-0997">Cell inner membrane</keyword>
<dbReference type="EMBL" id="CP121472">
    <property type="protein sequence ID" value="WPL16028.1"/>
    <property type="molecule type" value="Genomic_DNA"/>
</dbReference>
<protein>
    <recommendedName>
        <fullName evidence="6">Ion-translocating oxidoreductase complex subunit G</fullName>
        <ecNumber evidence="6">7.-.-.-</ecNumber>
    </recommendedName>
    <alternativeName>
        <fullName evidence="6">Rnf electron transport complex subunit G</fullName>
    </alternativeName>
</protein>
<dbReference type="InterPro" id="IPR010209">
    <property type="entry name" value="Ion_transpt_RnfG/RsxG"/>
</dbReference>
<evidence type="ECO:0000256" key="6">
    <source>
        <dbReference type="HAMAP-Rule" id="MF_00479"/>
    </source>
</evidence>
<organism evidence="9 10">
    <name type="scientific">Thiorhodovibrio winogradskyi</name>
    <dbReference type="NCBI Taxonomy" id="77007"/>
    <lineage>
        <taxon>Bacteria</taxon>
        <taxon>Pseudomonadati</taxon>
        <taxon>Pseudomonadota</taxon>
        <taxon>Gammaproteobacteria</taxon>
        <taxon>Chromatiales</taxon>
        <taxon>Chromatiaceae</taxon>
        <taxon>Thiorhodovibrio</taxon>
    </lineage>
</organism>
<evidence type="ECO:0000256" key="5">
    <source>
        <dbReference type="ARBA" id="ARBA00022982"/>
    </source>
</evidence>
<keyword evidence="4 6" id="KW-0288">FMN</keyword>
<keyword evidence="6 7" id="KW-0812">Transmembrane</keyword>
<evidence type="ECO:0000256" key="4">
    <source>
        <dbReference type="ARBA" id="ARBA00022643"/>
    </source>
</evidence>